<dbReference type="RefSeq" id="WP_290248462.1">
    <property type="nucleotide sequence ID" value="NZ_JAUFQT010000001.1"/>
</dbReference>
<feature type="transmembrane region" description="Helical" evidence="1">
    <location>
        <begin position="97"/>
        <end position="121"/>
    </location>
</feature>
<dbReference type="EMBL" id="JBHMEW010000065">
    <property type="protein sequence ID" value="MFB9212928.1"/>
    <property type="molecule type" value="Genomic_DNA"/>
</dbReference>
<evidence type="ECO:0008006" key="4">
    <source>
        <dbReference type="Google" id="ProtNLM"/>
    </source>
</evidence>
<evidence type="ECO:0000256" key="1">
    <source>
        <dbReference type="SAM" id="Phobius"/>
    </source>
</evidence>
<keyword evidence="1" id="KW-1133">Transmembrane helix</keyword>
<reference evidence="2 3" key="1">
    <citation type="submission" date="2024-09" db="EMBL/GenBank/DDBJ databases">
        <authorList>
            <person name="Sun Q."/>
            <person name="Mori K."/>
        </authorList>
    </citation>
    <scope>NUCLEOTIDE SEQUENCE [LARGE SCALE GENOMIC DNA]</scope>
    <source>
        <strain evidence="2 3">CECT 7682</strain>
    </source>
</reference>
<feature type="transmembrane region" description="Helical" evidence="1">
    <location>
        <begin position="160"/>
        <end position="185"/>
    </location>
</feature>
<comment type="caution">
    <text evidence="2">The sequence shown here is derived from an EMBL/GenBank/DDBJ whole genome shotgun (WGS) entry which is preliminary data.</text>
</comment>
<evidence type="ECO:0000313" key="2">
    <source>
        <dbReference type="EMBL" id="MFB9212928.1"/>
    </source>
</evidence>
<accession>A0ABV5J9G2</accession>
<gene>
    <name evidence="2" type="ORF">ACFFUR_14025</name>
</gene>
<dbReference type="PANTHER" id="PTHR40076:SF1">
    <property type="entry name" value="MEMBRANE PROTEIN"/>
    <property type="match status" value="1"/>
</dbReference>
<sequence>MEKRNLERLIANGYDFDIAQAIQNGWELFTRKPTFSIGFAGFFVSSQLLAMIYLQNYATIYNFLLTGPLVSGFYLVANKIKSNEEITYADFFKGFEYYVPIILIWGVGQLLVFLGFVALIIPGIYLMVAYNFSVLISVFTGFNFWDSLEYSRKIITVRWWKFFILSLLLIVMNIVGGLLVLGLLVSFPLTFYITYCVFEEITSEVLQEA</sequence>
<feature type="transmembrane region" description="Helical" evidence="1">
    <location>
        <begin position="60"/>
        <end position="77"/>
    </location>
</feature>
<keyword evidence="1" id="KW-0472">Membrane</keyword>
<keyword evidence="1" id="KW-0812">Transmembrane</keyword>
<feature type="transmembrane region" description="Helical" evidence="1">
    <location>
        <begin position="127"/>
        <end position="148"/>
    </location>
</feature>
<dbReference type="PANTHER" id="PTHR40076">
    <property type="entry name" value="MEMBRANE PROTEIN-RELATED"/>
    <property type="match status" value="1"/>
</dbReference>
<protein>
    <recommendedName>
        <fullName evidence="4">Integral membrane protein</fullName>
    </recommendedName>
</protein>
<evidence type="ECO:0000313" key="3">
    <source>
        <dbReference type="Proteomes" id="UP001589654"/>
    </source>
</evidence>
<dbReference type="InterPro" id="IPR010380">
    <property type="entry name" value="DUF975"/>
</dbReference>
<name>A0ABV5J9G2_9BACT</name>
<proteinExistence type="predicted"/>
<keyword evidence="3" id="KW-1185">Reference proteome</keyword>
<feature type="transmembrane region" description="Helical" evidence="1">
    <location>
        <begin position="35"/>
        <end position="54"/>
    </location>
</feature>
<dbReference type="Proteomes" id="UP001589654">
    <property type="component" value="Unassembled WGS sequence"/>
</dbReference>
<organism evidence="2 3">
    <name type="scientific">Echinicola jeungdonensis</name>
    <dbReference type="NCBI Taxonomy" id="709343"/>
    <lineage>
        <taxon>Bacteria</taxon>
        <taxon>Pseudomonadati</taxon>
        <taxon>Bacteroidota</taxon>
        <taxon>Cytophagia</taxon>
        <taxon>Cytophagales</taxon>
        <taxon>Cyclobacteriaceae</taxon>
        <taxon>Echinicola</taxon>
    </lineage>
</organism>